<reference evidence="1 2" key="1">
    <citation type="submission" date="2020-07" db="EMBL/GenBank/DDBJ databases">
        <title>Roseicoccus Jingziensis gen. nov., sp. nov., isolated from coastal seawater.</title>
        <authorList>
            <person name="Feng X."/>
        </authorList>
    </citation>
    <scope>NUCLEOTIDE SEQUENCE [LARGE SCALE GENOMIC DNA]</scope>
    <source>
        <strain evidence="1 2">N1E253</strain>
    </source>
</reference>
<comment type="caution">
    <text evidence="1">The sequence shown here is derived from an EMBL/GenBank/DDBJ whole genome shotgun (WGS) entry which is preliminary data.</text>
</comment>
<dbReference type="Proteomes" id="UP000557872">
    <property type="component" value="Unassembled WGS sequence"/>
</dbReference>
<dbReference type="RefSeq" id="WP_178935189.1">
    <property type="nucleotide sequence ID" value="NZ_JACBAZ010000031.1"/>
</dbReference>
<keyword evidence="2" id="KW-1185">Reference proteome</keyword>
<organism evidence="1 2">
    <name type="scientific">Oceaniferula marina</name>
    <dbReference type="NCBI Taxonomy" id="2748318"/>
    <lineage>
        <taxon>Bacteria</taxon>
        <taxon>Pseudomonadati</taxon>
        <taxon>Verrucomicrobiota</taxon>
        <taxon>Verrucomicrobiia</taxon>
        <taxon>Verrucomicrobiales</taxon>
        <taxon>Verrucomicrobiaceae</taxon>
        <taxon>Oceaniferula</taxon>
    </lineage>
</organism>
<evidence type="ECO:0000313" key="2">
    <source>
        <dbReference type="Proteomes" id="UP000557872"/>
    </source>
</evidence>
<dbReference type="EMBL" id="JACBAZ010000031">
    <property type="protein sequence ID" value="NWK57754.1"/>
    <property type="molecule type" value="Genomic_DNA"/>
</dbReference>
<proteinExistence type="predicted"/>
<name>A0A851GTV9_9BACT</name>
<gene>
    <name evidence="1" type="ORF">HW115_19200</name>
</gene>
<evidence type="ECO:0000313" key="1">
    <source>
        <dbReference type="EMBL" id="NWK57754.1"/>
    </source>
</evidence>
<sequence>MKANDHQCFIDSLTQILDSLDASFDVNCRSASLDAYIKHCRLFCCEGVIPNYPDWLSGLRKIGNSIAPRIPNSKLRQIAQSVTKLIEDASYGEPEKYHFDEINRISVAAAKLRCNQ</sequence>
<accession>A0A851GTV9</accession>
<dbReference type="AlphaFoldDB" id="A0A851GTV9"/>
<protein>
    <submittedName>
        <fullName evidence="1">Uncharacterized protein</fullName>
    </submittedName>
</protein>